<accession>A0AAD6N9E1</accession>
<reference evidence="1" key="1">
    <citation type="journal article" date="2023" name="IMA Fungus">
        <title>Comparative genomic study of the Penicillium genus elucidates a diverse pangenome and 15 lateral gene transfer events.</title>
        <authorList>
            <person name="Petersen C."/>
            <person name="Sorensen T."/>
            <person name="Nielsen M.R."/>
            <person name="Sondergaard T.E."/>
            <person name="Sorensen J.L."/>
            <person name="Fitzpatrick D.A."/>
            <person name="Frisvad J.C."/>
            <person name="Nielsen K.L."/>
        </authorList>
    </citation>
    <scope>NUCLEOTIDE SEQUENCE</scope>
    <source>
        <strain evidence="1">IBT 15450</strain>
    </source>
</reference>
<comment type="caution">
    <text evidence="1">The sequence shown here is derived from an EMBL/GenBank/DDBJ whole genome shotgun (WGS) entry which is preliminary data.</text>
</comment>
<dbReference type="AlphaFoldDB" id="A0AAD6N9E1"/>
<evidence type="ECO:0000313" key="1">
    <source>
        <dbReference type="EMBL" id="KAJ6041579.1"/>
    </source>
</evidence>
<gene>
    <name evidence="1" type="ORF">N7460_006969</name>
</gene>
<organism evidence="1 2">
    <name type="scientific">Penicillium canescens</name>
    <dbReference type="NCBI Taxonomy" id="5083"/>
    <lineage>
        <taxon>Eukaryota</taxon>
        <taxon>Fungi</taxon>
        <taxon>Dikarya</taxon>
        <taxon>Ascomycota</taxon>
        <taxon>Pezizomycotina</taxon>
        <taxon>Eurotiomycetes</taxon>
        <taxon>Eurotiomycetidae</taxon>
        <taxon>Eurotiales</taxon>
        <taxon>Aspergillaceae</taxon>
        <taxon>Penicillium</taxon>
    </lineage>
</organism>
<evidence type="ECO:0000313" key="2">
    <source>
        <dbReference type="Proteomes" id="UP001219568"/>
    </source>
</evidence>
<name>A0AAD6N9E1_PENCN</name>
<reference evidence="1" key="2">
    <citation type="submission" date="2023-01" db="EMBL/GenBank/DDBJ databases">
        <authorList>
            <person name="Petersen C."/>
        </authorList>
    </citation>
    <scope>NUCLEOTIDE SEQUENCE</scope>
    <source>
        <strain evidence="1">IBT 15450</strain>
    </source>
</reference>
<sequence length="73" mass="8083">MTGRNKVTLSRTYVLQSIVLIAGSTKHARINPHTWTEYRDKKIDPVDAAVVTDNAAKLARDLVLEVGPLLIPM</sequence>
<proteinExistence type="predicted"/>
<dbReference type="Proteomes" id="UP001219568">
    <property type="component" value="Unassembled WGS sequence"/>
</dbReference>
<keyword evidence="2" id="KW-1185">Reference proteome</keyword>
<protein>
    <submittedName>
        <fullName evidence="1">Uncharacterized protein</fullName>
    </submittedName>
</protein>
<dbReference type="EMBL" id="JAQJZL010000005">
    <property type="protein sequence ID" value="KAJ6041579.1"/>
    <property type="molecule type" value="Genomic_DNA"/>
</dbReference>